<dbReference type="Proteomes" id="UP000322220">
    <property type="component" value="Unassembled WGS sequence"/>
</dbReference>
<reference evidence="3 4" key="1">
    <citation type="submission" date="2019-08" db="EMBL/GenBank/DDBJ databases">
        <title>Soil Listeria distribution.</title>
        <authorList>
            <person name="Liao J."/>
        </authorList>
    </citation>
    <scope>NUCLEOTIDE SEQUENCE [LARGE SCALE GENOMIC DNA]</scope>
    <source>
        <strain evidence="3 4">IN-RH-2-BL1</strain>
    </source>
</reference>
<feature type="compositionally biased region" description="Basic and acidic residues" evidence="1">
    <location>
        <begin position="30"/>
        <end position="39"/>
    </location>
</feature>
<dbReference type="AlphaFoldDB" id="A0AB74N9R7"/>
<dbReference type="EMBL" id="VTIK01000010">
    <property type="protein sequence ID" value="TYU49453.1"/>
    <property type="molecule type" value="Genomic_DNA"/>
</dbReference>
<evidence type="ECO:0000256" key="1">
    <source>
        <dbReference type="SAM" id="MobiDB-lite"/>
    </source>
</evidence>
<protein>
    <recommendedName>
        <fullName evidence="5">Lipoprotein</fullName>
    </recommendedName>
</protein>
<evidence type="ECO:0000313" key="4">
    <source>
        <dbReference type="Proteomes" id="UP000322220"/>
    </source>
</evidence>
<evidence type="ECO:0000313" key="3">
    <source>
        <dbReference type="EMBL" id="TYU49453.1"/>
    </source>
</evidence>
<accession>A0AB74N9R7</accession>
<feature type="signal peptide" evidence="2">
    <location>
        <begin position="1"/>
        <end position="18"/>
    </location>
</feature>
<dbReference type="RefSeq" id="WP_149058247.1">
    <property type="nucleotide sequence ID" value="NZ_VTHT01000009.1"/>
</dbReference>
<sequence>MKKSIVFGLIGLILVAVATTCVVIQMTADDEPKPKETASKKTKTTKQKPIEIEGGDTEEGSQSEEAQKEKEIRQANQDLIAAYFTYNSTEEQFNHILPLVTETFQEKMKEASGMTDSSVKSKVVSQESYYNQERFFHPTVVNIVTNRVTVNGKSYDQTNYVRFNFTSENNHWKMEDVTITPVAQ</sequence>
<evidence type="ECO:0000256" key="2">
    <source>
        <dbReference type="SAM" id="SignalP"/>
    </source>
</evidence>
<organism evidence="3 4">
    <name type="scientific">Listeria monocytogenes</name>
    <dbReference type="NCBI Taxonomy" id="1639"/>
    <lineage>
        <taxon>Bacteria</taxon>
        <taxon>Bacillati</taxon>
        <taxon>Bacillota</taxon>
        <taxon>Bacilli</taxon>
        <taxon>Bacillales</taxon>
        <taxon>Listeriaceae</taxon>
        <taxon>Listeria</taxon>
    </lineage>
</organism>
<comment type="caution">
    <text evidence="3">The sequence shown here is derived from an EMBL/GenBank/DDBJ whole genome shotgun (WGS) entry which is preliminary data.</text>
</comment>
<keyword evidence="2" id="KW-0732">Signal</keyword>
<gene>
    <name evidence="3" type="ORF">FZW98_14535</name>
</gene>
<proteinExistence type="predicted"/>
<evidence type="ECO:0008006" key="5">
    <source>
        <dbReference type="Google" id="ProtNLM"/>
    </source>
</evidence>
<feature type="region of interest" description="Disordered" evidence="1">
    <location>
        <begin position="30"/>
        <end position="69"/>
    </location>
</feature>
<feature type="chain" id="PRO_5044502828" description="Lipoprotein" evidence="2">
    <location>
        <begin position="19"/>
        <end position="184"/>
    </location>
</feature>
<name>A0AB74N9R7_LISMN</name>
<feature type="compositionally biased region" description="Acidic residues" evidence="1">
    <location>
        <begin position="53"/>
        <end position="62"/>
    </location>
</feature>